<dbReference type="Gene3D" id="3.20.20.140">
    <property type="entry name" value="Metal-dependent hydrolases"/>
    <property type="match status" value="1"/>
</dbReference>
<dbReference type="EMBL" id="JANUCP010000011">
    <property type="protein sequence ID" value="MCS3921244.1"/>
    <property type="molecule type" value="Genomic_DNA"/>
</dbReference>
<dbReference type="InterPro" id="IPR011042">
    <property type="entry name" value="6-blade_b-propeller_TolB-like"/>
</dbReference>
<proteinExistence type="predicted"/>
<protein>
    <recommendedName>
        <fullName evidence="3">DUF3604 domain-containing protein</fullName>
    </recommendedName>
</protein>
<evidence type="ECO:0000313" key="2">
    <source>
        <dbReference type="Proteomes" id="UP001204798"/>
    </source>
</evidence>
<dbReference type="Gene3D" id="2.120.10.30">
    <property type="entry name" value="TolB, C-terminal domain"/>
    <property type="match status" value="1"/>
</dbReference>
<organism evidence="1 2">
    <name type="scientific">Candidatus Fervidibacter sacchari</name>
    <dbReference type="NCBI Taxonomy" id="1448929"/>
    <lineage>
        <taxon>Bacteria</taxon>
        <taxon>Candidatus Fervidibacterota</taxon>
        <taxon>Candidatus Fervidibacter</taxon>
    </lineage>
</organism>
<dbReference type="SUPFAM" id="SSF82171">
    <property type="entry name" value="DPP6 N-terminal domain-like"/>
    <property type="match status" value="1"/>
</dbReference>
<dbReference type="Proteomes" id="UP001204798">
    <property type="component" value="Unassembled WGS sequence"/>
</dbReference>
<keyword evidence="2" id="KW-1185">Reference proteome</keyword>
<gene>
    <name evidence="1" type="ORF">M2350_003690</name>
</gene>
<accession>A0ABT2ETE6</accession>
<sequence length="984" mass="110612">MRRAGKFVVVVLIVGLVLAALSFQYAQQRRRQAARALQAVAAQTIRSYQALQSVPMLTDALTVRILLGLRDTEPSKWTGSFRLTEGQLLEAVPWRIGAGDRVFPDGRFVLMTRQVTAGTRREQQAMTENGLVLTVKAPPTASIEVTTDKGEFRFTLSELSWGKTLTFLNGQAQVDLVPLAVTVADTEREEDFPAAAVAPDGTVYVAYVEHKHFGPPTAVPVDALPKDAQGIPKDFSALKPKDGGDRVMLTWFDGKQWAQPVPVTDEGLDVWRPAVAVDGKGVVWVVWSQNLKGNWDLLVRRFDPKGKSWSKIERLTIDSGADIHVVATRAPSGRVWIAWQGWRDGNFEIFAMPLGVKGAKPLRVGSKMANEWSPSIAADSKGNIFVAFDTYEEGNYDIRLLVFNEASPDKKQVVAITKSPLFEANASVACDLQDRVWIAWEERGPNWGKDTGAYYRDKGGNPGSTLYSGGAWVRVACWQNGQLLYPADVTENLPRRLRNFNSYPRLAVDRSGRVWLSFRHREGWRGPAGTYWQSYLTSYDGNGWTTPIPVIYSDNLLDNRPSLVGLLTGHLLVVYSGDGRYRFAGPLAVVNNALYAAVIRFERPSTPTLSELPPFTAPTEVNPVHPDEREAIERLRKFRLKLGGKTYLIMRGEFHRHTEISADGGGDGSLEDMWRYALDAADLDWIGNGDHDNGGGREYPWWLTQKTTDIFHHPPKFVPMFSYERSVPYPSGHRNVMFARRGVRTLARHPDTKGTAEAGAPDTKMLYRYLRQFDGICASHTSATDMGTDWRDFDLVAEPVVEIYQGARQNYEYLGAPRSATKAEESIGGWQPAGFVWEAFKKGIKLGYQASSDHISTHISYGMVFVERPTRQDILNAFKRRHSYAATDNILLVVTCGEHLMGDEFTLKKPPVFDIYVVGTAPIARLHIIKDFKHVYTTEPKRREVKLRWQDNDIERGKTSWYYVRVEQEDGQLAWSSPMWIRYE</sequence>
<name>A0ABT2ETE6_9BACT</name>
<reference evidence="1 2" key="1">
    <citation type="submission" date="2022-08" db="EMBL/GenBank/DDBJ databases">
        <title>Bacterial and archaeal communities from various locations to study Microbial Dark Matter (Phase II).</title>
        <authorList>
            <person name="Stepanauskas R."/>
        </authorList>
    </citation>
    <scope>NUCLEOTIDE SEQUENCE [LARGE SCALE GENOMIC DNA]</scope>
    <source>
        <strain evidence="1 2">PD1</strain>
    </source>
</reference>
<dbReference type="InterPro" id="IPR016195">
    <property type="entry name" value="Pol/histidinol_Pase-like"/>
</dbReference>
<dbReference type="RefSeq" id="WP_259102233.1">
    <property type="nucleotide sequence ID" value="NZ_CP130454.1"/>
</dbReference>
<dbReference type="SUPFAM" id="SSF89550">
    <property type="entry name" value="PHP domain-like"/>
    <property type="match status" value="1"/>
</dbReference>
<comment type="caution">
    <text evidence="1">The sequence shown here is derived from an EMBL/GenBank/DDBJ whole genome shotgun (WGS) entry which is preliminary data.</text>
</comment>
<evidence type="ECO:0008006" key="3">
    <source>
        <dbReference type="Google" id="ProtNLM"/>
    </source>
</evidence>
<evidence type="ECO:0000313" key="1">
    <source>
        <dbReference type="EMBL" id="MCS3921244.1"/>
    </source>
</evidence>